<protein>
    <recommendedName>
        <fullName evidence="3">O-antigen ligase domain-containing protein</fullName>
    </recommendedName>
</protein>
<evidence type="ECO:0000256" key="1">
    <source>
        <dbReference type="SAM" id="Phobius"/>
    </source>
</evidence>
<dbReference type="AlphaFoldDB" id="A0AB39KX23"/>
<feature type="transmembrane region" description="Helical" evidence="1">
    <location>
        <begin position="259"/>
        <end position="281"/>
    </location>
</feature>
<keyword evidence="1" id="KW-0472">Membrane</keyword>
<feature type="transmembrane region" description="Helical" evidence="1">
    <location>
        <begin position="235"/>
        <end position="252"/>
    </location>
</feature>
<organism evidence="2">
    <name type="scientific">Caulobacter sp. 73W</name>
    <dbReference type="NCBI Taxonomy" id="3161137"/>
    <lineage>
        <taxon>Bacteria</taxon>
        <taxon>Pseudomonadati</taxon>
        <taxon>Pseudomonadota</taxon>
        <taxon>Alphaproteobacteria</taxon>
        <taxon>Caulobacterales</taxon>
        <taxon>Caulobacteraceae</taxon>
        <taxon>Caulobacter</taxon>
    </lineage>
</organism>
<evidence type="ECO:0008006" key="3">
    <source>
        <dbReference type="Google" id="ProtNLM"/>
    </source>
</evidence>
<keyword evidence="1" id="KW-0812">Transmembrane</keyword>
<dbReference type="EMBL" id="CP158375">
    <property type="protein sequence ID" value="XDO98330.1"/>
    <property type="molecule type" value="Genomic_DNA"/>
</dbReference>
<gene>
    <name evidence="2" type="ORF">ABOZ73_07920</name>
</gene>
<reference evidence="2" key="1">
    <citation type="submission" date="2024-06" db="EMBL/GenBank/DDBJ databases">
        <title>Caulobacter inopinatus, sp. nov.</title>
        <authorList>
            <person name="Donachie S.P."/>
        </authorList>
    </citation>
    <scope>NUCLEOTIDE SEQUENCE</scope>
    <source>
        <strain evidence="2">73W</strain>
    </source>
</reference>
<feature type="transmembrane region" description="Helical" evidence="1">
    <location>
        <begin position="361"/>
        <end position="385"/>
    </location>
</feature>
<keyword evidence="1" id="KW-1133">Transmembrane helix</keyword>
<feature type="transmembrane region" description="Helical" evidence="1">
    <location>
        <begin position="130"/>
        <end position="149"/>
    </location>
</feature>
<dbReference type="RefSeq" id="WP_369062144.1">
    <property type="nucleotide sequence ID" value="NZ_CP158375.1"/>
</dbReference>
<feature type="transmembrane region" description="Helical" evidence="1">
    <location>
        <begin position="43"/>
        <end position="60"/>
    </location>
</feature>
<feature type="transmembrane region" description="Helical" evidence="1">
    <location>
        <begin position="187"/>
        <end position="203"/>
    </location>
</feature>
<name>A0AB39KX23_9CAUL</name>
<feature type="transmembrane region" description="Helical" evidence="1">
    <location>
        <begin position="12"/>
        <end position="31"/>
    </location>
</feature>
<accession>A0AB39KX23</accession>
<feature type="transmembrane region" description="Helical" evidence="1">
    <location>
        <begin position="98"/>
        <end position="118"/>
    </location>
</feature>
<feature type="transmembrane region" description="Helical" evidence="1">
    <location>
        <begin position="210"/>
        <end position="229"/>
    </location>
</feature>
<evidence type="ECO:0000313" key="2">
    <source>
        <dbReference type="EMBL" id="XDO98330.1"/>
    </source>
</evidence>
<proteinExistence type="predicted"/>
<feature type="transmembrane region" description="Helical" evidence="1">
    <location>
        <begin position="392"/>
        <end position="409"/>
    </location>
</feature>
<feature type="transmembrane region" description="Helical" evidence="1">
    <location>
        <begin position="72"/>
        <end position="92"/>
    </location>
</feature>
<sequence>MKMQLQNRNARVALNSLILAFIICLPLEGVLRKWLLNGIQQPLLFIRDPVLFAIYGAYLLKIATERTAIPTWFVLWASIAILAVGLTFLQAANAGLPPVVYAVGLRNYILFVPLMFIIGECLDERGLRAVINTVLIIAVPIAVLVILQFSSPVFSPINKGLDETVKGRFLVAQGVVRPYGPFTFVQAQNYFSIFTLACVLAAVELRQKLGISSPIIILGAVATIIMGALSGSRTFFVSAAILILFYCLPGLVSRDRRKAAARLAIVGASIGAFIIAFTVIFPKAYSTMSERQATAEGSEGSIFARMTSIMTAGVGPAIETAPPLGFGLGAGSNVGTAATGVRSWSLGEYDLPRMINELGPVAGLVAIMIRSGLGLWLLLVAVSAAMRSGNGAALPMAGLALILIVSGQVVGQNQVLSFCWLAMGMTLALSRTATSQSR</sequence>